<sequence length="421" mass="48875">MDSKFNGEIILNEIISKLDNLTKVKNMSMSDELVVDKCTVILLDYLSETTTAEEANVILDVARDLFIKEIIKGSTYPHKLLLTFFSLTSHTKWRSYFPSIKYIFSQDYPNIRIKLANQIATSLFNLLESKIHYCQDPSIVQELNVLEFEIMGMAHESMANRRNDVYKPKLDILDISLDSKDEDKDLSSTGMEEDNVGSDDGEIIEEDTIFTELDIVLRNPKSYRRYLEESYTILMKYLNDPYKIVTKGNVISYCIAGKAFLKKLDAIKCEPTNGEAITVERVYENFKTLFAGVDRKFKKFANSTFRLKFLLQLKIVNHYIGNGDYSCTDYKLKDVDREEFNKFEDVLEQFIKKTLYNMRDVPVEATYVKIVERISSEKLFFSIKNRKRQNAETSKVPSDIPWPKLNKCFDICDEFNDNDVS</sequence>
<keyword evidence="1" id="KW-1185">Reference proteome</keyword>
<evidence type="ECO:0000313" key="1">
    <source>
        <dbReference type="Proteomes" id="UP000038045"/>
    </source>
</evidence>
<dbReference type="AlphaFoldDB" id="A0A0N4ZJA5"/>
<organism evidence="1 2">
    <name type="scientific">Parastrongyloides trichosuri</name>
    <name type="common">Possum-specific nematode worm</name>
    <dbReference type="NCBI Taxonomy" id="131310"/>
    <lineage>
        <taxon>Eukaryota</taxon>
        <taxon>Metazoa</taxon>
        <taxon>Ecdysozoa</taxon>
        <taxon>Nematoda</taxon>
        <taxon>Chromadorea</taxon>
        <taxon>Rhabditida</taxon>
        <taxon>Tylenchina</taxon>
        <taxon>Panagrolaimomorpha</taxon>
        <taxon>Strongyloidoidea</taxon>
        <taxon>Strongyloididae</taxon>
        <taxon>Parastrongyloides</taxon>
    </lineage>
</organism>
<proteinExistence type="predicted"/>
<protein>
    <submittedName>
        <fullName evidence="2">Telomere length regulation protein TEL2 homolog</fullName>
    </submittedName>
</protein>
<accession>A0A0N4ZJA5</accession>
<dbReference type="Proteomes" id="UP000038045">
    <property type="component" value="Unplaced"/>
</dbReference>
<evidence type="ECO:0000313" key="2">
    <source>
        <dbReference type="WBParaSite" id="PTRK_0000800900.1"/>
    </source>
</evidence>
<name>A0A0N4ZJA5_PARTI</name>
<reference evidence="2" key="1">
    <citation type="submission" date="2017-02" db="UniProtKB">
        <authorList>
            <consortium name="WormBaseParasite"/>
        </authorList>
    </citation>
    <scope>IDENTIFICATION</scope>
</reference>
<dbReference type="WBParaSite" id="PTRK_0000800900.1">
    <property type="protein sequence ID" value="PTRK_0000800900.1"/>
    <property type="gene ID" value="PTRK_0000800900"/>
</dbReference>